<keyword evidence="20" id="KW-1185">Reference proteome</keyword>
<reference evidence="19" key="1">
    <citation type="submission" date="2025-08" db="UniProtKB">
        <authorList>
            <consortium name="Ensembl"/>
        </authorList>
    </citation>
    <scope>IDENTIFICATION</scope>
</reference>
<dbReference type="InterPro" id="IPR003410">
    <property type="entry name" value="HYR_dom"/>
</dbReference>
<dbReference type="InterPro" id="IPR043555">
    <property type="entry name" value="SRPX-like"/>
</dbReference>
<dbReference type="PROSITE" id="PS50923">
    <property type="entry name" value="SUSHI"/>
    <property type="match status" value="3"/>
</dbReference>
<dbReference type="PANTHER" id="PTHR46343:SF3">
    <property type="entry name" value="SUSHI REPEAT-CONTAINING PROTEIN SRPX2"/>
    <property type="match status" value="1"/>
</dbReference>
<keyword evidence="9 16" id="KW-0732">Signal</keyword>
<comment type="caution">
    <text evidence="15">Lacks conserved residue(s) required for the propagation of feature annotation.</text>
</comment>
<evidence type="ECO:0000256" key="9">
    <source>
        <dbReference type="ARBA" id="ARBA00022729"/>
    </source>
</evidence>
<dbReference type="GO" id="GO:0005102">
    <property type="term" value="F:signaling receptor binding"/>
    <property type="evidence" value="ECO:0007669"/>
    <property type="project" value="TreeGrafter"/>
</dbReference>
<evidence type="ECO:0000313" key="19">
    <source>
        <dbReference type="Ensembl" id="ENSPKIP00000033690.1"/>
    </source>
</evidence>
<evidence type="ECO:0000256" key="16">
    <source>
        <dbReference type="SAM" id="SignalP"/>
    </source>
</evidence>
<evidence type="ECO:0000256" key="8">
    <source>
        <dbReference type="ARBA" id="ARBA00022659"/>
    </source>
</evidence>
<evidence type="ECO:0000256" key="4">
    <source>
        <dbReference type="ARBA" id="ARBA00014594"/>
    </source>
</evidence>
<dbReference type="InterPro" id="IPR025232">
    <property type="entry name" value="DUF4174"/>
</dbReference>
<dbReference type="FunFam" id="2.10.70.10:FF:000024">
    <property type="entry name" value="Sushi repeat-containing protein SRPX"/>
    <property type="match status" value="1"/>
</dbReference>
<keyword evidence="11" id="KW-0130">Cell adhesion</keyword>
<dbReference type="SUPFAM" id="SSF57535">
    <property type="entry name" value="Complement control module/SCR domain"/>
    <property type="match status" value="3"/>
</dbReference>
<dbReference type="InterPro" id="IPR035976">
    <property type="entry name" value="Sushi/SCR/CCP_sf"/>
</dbReference>
<reference evidence="19" key="2">
    <citation type="submission" date="2025-09" db="UniProtKB">
        <authorList>
            <consortium name="Ensembl"/>
        </authorList>
    </citation>
    <scope>IDENTIFICATION</scope>
</reference>
<dbReference type="STRING" id="1676925.ENSPKIP00000033690"/>
<evidence type="ECO:0000256" key="1">
    <source>
        <dbReference type="ARBA" id="ARBA00004241"/>
    </source>
</evidence>
<keyword evidence="7" id="KW-0037">Angiogenesis</keyword>
<dbReference type="Pfam" id="PF02494">
    <property type="entry name" value="HYR"/>
    <property type="match status" value="1"/>
</dbReference>
<dbReference type="OrthoDB" id="6136178at2759"/>
<dbReference type="Pfam" id="PF00084">
    <property type="entry name" value="Sushi"/>
    <property type="match status" value="2"/>
</dbReference>
<keyword evidence="12" id="KW-0770">Synapse</keyword>
<organism evidence="19 20">
    <name type="scientific">Paramormyrops kingsleyae</name>
    <dbReference type="NCBI Taxonomy" id="1676925"/>
    <lineage>
        <taxon>Eukaryota</taxon>
        <taxon>Metazoa</taxon>
        <taxon>Chordata</taxon>
        <taxon>Craniata</taxon>
        <taxon>Vertebrata</taxon>
        <taxon>Euteleostomi</taxon>
        <taxon>Actinopterygii</taxon>
        <taxon>Neopterygii</taxon>
        <taxon>Teleostei</taxon>
        <taxon>Osteoglossocephala</taxon>
        <taxon>Osteoglossomorpha</taxon>
        <taxon>Osteoglossiformes</taxon>
        <taxon>Mormyridae</taxon>
        <taxon>Paramormyrops</taxon>
    </lineage>
</organism>
<evidence type="ECO:0000256" key="11">
    <source>
        <dbReference type="ARBA" id="ARBA00022889"/>
    </source>
</evidence>
<evidence type="ECO:0000259" key="17">
    <source>
        <dbReference type="PROSITE" id="PS50825"/>
    </source>
</evidence>
<evidence type="ECO:0000256" key="14">
    <source>
        <dbReference type="ARBA" id="ARBA00034103"/>
    </source>
</evidence>
<feature type="domain" description="HYR" evidence="17">
    <location>
        <begin position="170"/>
        <end position="254"/>
    </location>
</feature>
<keyword evidence="6" id="KW-0964">Secreted</keyword>
<dbReference type="GO" id="GO:0051965">
    <property type="term" value="P:positive regulation of synapse assembly"/>
    <property type="evidence" value="ECO:0007669"/>
    <property type="project" value="TreeGrafter"/>
</dbReference>
<keyword evidence="8 15" id="KW-0768">Sushi</keyword>
<dbReference type="Pfam" id="PF13778">
    <property type="entry name" value="DUF4174"/>
    <property type="match status" value="1"/>
</dbReference>
<evidence type="ECO:0000256" key="2">
    <source>
        <dbReference type="ARBA" id="ARBA00004496"/>
    </source>
</evidence>
<evidence type="ECO:0000256" key="6">
    <source>
        <dbReference type="ARBA" id="ARBA00022525"/>
    </source>
</evidence>
<dbReference type="GO" id="GO:0090050">
    <property type="term" value="P:positive regulation of cell migration involved in sprouting angiogenesis"/>
    <property type="evidence" value="ECO:0007669"/>
    <property type="project" value="TreeGrafter"/>
</dbReference>
<dbReference type="GO" id="GO:0001525">
    <property type="term" value="P:angiogenesis"/>
    <property type="evidence" value="ECO:0007669"/>
    <property type="project" value="UniProtKB-KW"/>
</dbReference>
<evidence type="ECO:0000256" key="12">
    <source>
        <dbReference type="ARBA" id="ARBA00023018"/>
    </source>
</evidence>
<proteinExistence type="predicted"/>
<keyword evidence="13 15" id="KW-1015">Disulfide bond</keyword>
<feature type="chain" id="PRO_5017427862" description="Sushi repeat-containing protein SRPX2" evidence="16">
    <location>
        <begin position="21"/>
        <end position="458"/>
    </location>
</feature>
<feature type="domain" description="Sushi" evidence="18">
    <location>
        <begin position="62"/>
        <end position="112"/>
    </location>
</feature>
<evidence type="ECO:0000256" key="5">
    <source>
        <dbReference type="ARBA" id="ARBA00022490"/>
    </source>
</evidence>
<dbReference type="Ensembl" id="ENSPKIT00000014584.1">
    <property type="protein sequence ID" value="ENSPKIP00000033690.1"/>
    <property type="gene ID" value="ENSPKIG00000013302.1"/>
</dbReference>
<feature type="disulfide bond" evidence="15">
    <location>
        <begin position="285"/>
        <end position="312"/>
    </location>
</feature>
<dbReference type="PANTHER" id="PTHR46343">
    <property type="entry name" value="HYR DOMAIN-CONTAINING PROTEIN"/>
    <property type="match status" value="1"/>
</dbReference>
<comment type="subcellular location">
    <subcellularLocation>
        <location evidence="1">Cell surface</location>
    </subcellularLocation>
    <subcellularLocation>
        <location evidence="2">Cytoplasm</location>
    </subcellularLocation>
    <subcellularLocation>
        <location evidence="3">Secreted</location>
    </subcellularLocation>
    <subcellularLocation>
        <location evidence="14">Synapse</location>
    </subcellularLocation>
</comment>
<dbReference type="Gene3D" id="2.10.70.10">
    <property type="entry name" value="Complement Module, domain 1"/>
    <property type="match status" value="3"/>
</dbReference>
<dbReference type="SMART" id="SM00032">
    <property type="entry name" value="CCP"/>
    <property type="match status" value="3"/>
</dbReference>
<keyword evidence="10" id="KW-0677">Repeat</keyword>
<evidence type="ECO:0000313" key="20">
    <source>
        <dbReference type="Proteomes" id="UP000261540"/>
    </source>
</evidence>
<dbReference type="Proteomes" id="UP000261540">
    <property type="component" value="Unplaced"/>
</dbReference>
<feature type="domain" description="Sushi" evidence="18">
    <location>
        <begin position="255"/>
        <end position="314"/>
    </location>
</feature>
<evidence type="ECO:0000256" key="3">
    <source>
        <dbReference type="ARBA" id="ARBA00004613"/>
    </source>
</evidence>
<evidence type="ECO:0000259" key="18">
    <source>
        <dbReference type="PROSITE" id="PS50923"/>
    </source>
</evidence>
<dbReference type="PROSITE" id="PS50825">
    <property type="entry name" value="HYR"/>
    <property type="match status" value="1"/>
</dbReference>
<dbReference type="GeneTree" id="ENSGT00940000159149"/>
<evidence type="ECO:0000256" key="15">
    <source>
        <dbReference type="PROSITE-ProRule" id="PRU00302"/>
    </source>
</evidence>
<protein>
    <recommendedName>
        <fullName evidence="4">Sushi repeat-containing protein SRPX2</fullName>
    </recommendedName>
</protein>
<dbReference type="CDD" id="cd00033">
    <property type="entry name" value="CCP"/>
    <property type="match status" value="3"/>
</dbReference>
<feature type="disulfide bond" evidence="15">
    <location>
        <begin position="142"/>
        <end position="169"/>
    </location>
</feature>
<dbReference type="AlphaFoldDB" id="A0A3B3STM8"/>
<dbReference type="InterPro" id="IPR000436">
    <property type="entry name" value="Sushi_SCR_CCP_dom"/>
</dbReference>
<sequence>MSNFFLLIPVLMHAETFAFGRNEGSGEGYGDAEAGADNHYSPRLDYSSQRWCHTLSLRNGQASCRSPRGGHHQSALGTWCQLSCDSGSQLVGPSAVQCLPSRRWSRLAYCRQIRCHVLPAIYYGTFSCSDGVFVDSRCDYTCNPGYEIEGDRSRTCLENGKWSGTEPSCGDHEPPKITCPRSRVKLAAPGQLSARVSWDPPIVKDTADTALPDVTLTGPESGSDFKEGIHVIRYKAYDQARNKAACKFIVRVEVRRCPALKPPLHGYLKCSSDGNNYGAVCEYFCEGGYERRGVATRVCQFSRSWAGVAPVCVMLEINTNVRTAAALLDQFYEKRRLLILSTPSTGDQYYKLQNIMLQKAGCGLDLRQVTVIELLGLPPREVGRIKDRHLDPHVIEGLRQAYRITRSYFSMVLLDRYGNDHERFITPTTPEELFSLIDAYMLDEEERERLEKHRDYCD</sequence>
<dbReference type="GO" id="GO:0005576">
    <property type="term" value="C:extracellular region"/>
    <property type="evidence" value="ECO:0007669"/>
    <property type="project" value="UniProtKB-SubCell"/>
</dbReference>
<feature type="signal peptide" evidence="16">
    <location>
        <begin position="1"/>
        <end position="20"/>
    </location>
</feature>
<name>A0A3B3STM8_9TELE</name>
<keyword evidence="5" id="KW-0963">Cytoplasm</keyword>
<dbReference type="GO" id="GO:0098609">
    <property type="term" value="P:cell-cell adhesion"/>
    <property type="evidence" value="ECO:0007669"/>
    <property type="project" value="TreeGrafter"/>
</dbReference>
<feature type="domain" description="Sushi" evidence="18">
    <location>
        <begin position="113"/>
        <end position="171"/>
    </location>
</feature>
<dbReference type="GO" id="GO:0009986">
    <property type="term" value="C:cell surface"/>
    <property type="evidence" value="ECO:0007669"/>
    <property type="project" value="UniProtKB-SubCell"/>
</dbReference>
<evidence type="ECO:0000256" key="10">
    <source>
        <dbReference type="ARBA" id="ARBA00022737"/>
    </source>
</evidence>
<dbReference type="GO" id="GO:0005737">
    <property type="term" value="C:cytoplasm"/>
    <property type="evidence" value="ECO:0007669"/>
    <property type="project" value="UniProtKB-SubCell"/>
</dbReference>
<accession>A0A3B3STM8</accession>
<evidence type="ECO:0000256" key="7">
    <source>
        <dbReference type="ARBA" id="ARBA00022657"/>
    </source>
</evidence>
<dbReference type="GO" id="GO:0045202">
    <property type="term" value="C:synapse"/>
    <property type="evidence" value="ECO:0007669"/>
    <property type="project" value="UniProtKB-SubCell"/>
</dbReference>
<evidence type="ECO:0000256" key="13">
    <source>
        <dbReference type="ARBA" id="ARBA00023157"/>
    </source>
</evidence>